<comment type="catalytic activity">
    <reaction evidence="1">
        <text>ATP + protein L-histidine = ADP + protein N-phospho-L-histidine.</text>
        <dbReference type="EC" id="2.7.13.3"/>
    </reaction>
</comment>
<proteinExistence type="predicted"/>
<dbReference type="InterPro" id="IPR004358">
    <property type="entry name" value="Sig_transdc_His_kin-like_C"/>
</dbReference>
<accession>A0ABW2A5R5</accession>
<feature type="domain" description="Histidine kinase" evidence="4">
    <location>
        <begin position="416"/>
        <end position="631"/>
    </location>
</feature>
<dbReference type="Gene3D" id="3.30.450.20">
    <property type="entry name" value="PAS domain"/>
    <property type="match status" value="2"/>
</dbReference>
<evidence type="ECO:0000259" key="4">
    <source>
        <dbReference type="PROSITE" id="PS50109"/>
    </source>
</evidence>
<evidence type="ECO:0000256" key="1">
    <source>
        <dbReference type="ARBA" id="ARBA00000085"/>
    </source>
</evidence>
<dbReference type="InterPro" id="IPR003661">
    <property type="entry name" value="HisK_dim/P_dom"/>
</dbReference>
<dbReference type="PRINTS" id="PR00344">
    <property type="entry name" value="BCTRLSENSOR"/>
</dbReference>
<dbReference type="InterPro" id="IPR003018">
    <property type="entry name" value="GAF"/>
</dbReference>
<protein>
    <recommendedName>
        <fullName evidence="2">histidine kinase</fullName>
        <ecNumber evidence="2">2.7.13.3</ecNumber>
    </recommendedName>
</protein>
<dbReference type="InterPro" id="IPR013656">
    <property type="entry name" value="PAS_4"/>
</dbReference>
<dbReference type="NCBIfam" id="TIGR00229">
    <property type="entry name" value="sensory_box"/>
    <property type="match status" value="1"/>
</dbReference>
<dbReference type="Pfam" id="PF00512">
    <property type="entry name" value="HisKA"/>
    <property type="match status" value="1"/>
</dbReference>
<comment type="caution">
    <text evidence="5">The sequence shown here is derived from an EMBL/GenBank/DDBJ whole genome shotgun (WGS) entry which is preliminary data.</text>
</comment>
<dbReference type="InterPro" id="IPR036890">
    <property type="entry name" value="HATPase_C_sf"/>
</dbReference>
<dbReference type="Pfam" id="PF02518">
    <property type="entry name" value="HATPase_c"/>
    <property type="match status" value="1"/>
</dbReference>
<dbReference type="Gene3D" id="1.10.287.130">
    <property type="match status" value="1"/>
</dbReference>
<keyword evidence="5" id="KW-0808">Transferase</keyword>
<keyword evidence="5" id="KW-0418">Kinase</keyword>
<reference evidence="6" key="1">
    <citation type="journal article" date="2019" name="Int. J. Syst. Evol. Microbiol.">
        <title>The Global Catalogue of Microorganisms (GCM) 10K type strain sequencing project: providing services to taxonomists for standard genome sequencing and annotation.</title>
        <authorList>
            <consortium name="The Broad Institute Genomics Platform"/>
            <consortium name="The Broad Institute Genome Sequencing Center for Infectious Disease"/>
            <person name="Wu L."/>
            <person name="Ma J."/>
        </authorList>
    </citation>
    <scope>NUCLEOTIDE SEQUENCE [LARGE SCALE GENOMIC DNA]</scope>
    <source>
        <strain evidence="6">NBRC 111756</strain>
    </source>
</reference>
<evidence type="ECO:0000313" key="5">
    <source>
        <dbReference type="EMBL" id="MFC6672838.1"/>
    </source>
</evidence>
<dbReference type="PANTHER" id="PTHR43065:SF42">
    <property type="entry name" value="TWO-COMPONENT SENSOR PPRA"/>
    <property type="match status" value="1"/>
</dbReference>
<dbReference type="InterPro" id="IPR035965">
    <property type="entry name" value="PAS-like_dom_sf"/>
</dbReference>
<keyword evidence="3" id="KW-0597">Phosphoprotein</keyword>
<dbReference type="SUPFAM" id="SSF55874">
    <property type="entry name" value="ATPase domain of HSP90 chaperone/DNA topoisomerase II/histidine kinase"/>
    <property type="match status" value="1"/>
</dbReference>
<dbReference type="InterPro" id="IPR003594">
    <property type="entry name" value="HATPase_dom"/>
</dbReference>
<dbReference type="InterPro" id="IPR000014">
    <property type="entry name" value="PAS"/>
</dbReference>
<dbReference type="InterPro" id="IPR036097">
    <property type="entry name" value="HisK_dim/P_sf"/>
</dbReference>
<dbReference type="CDD" id="cd00130">
    <property type="entry name" value="PAS"/>
    <property type="match status" value="1"/>
</dbReference>
<keyword evidence="6" id="KW-1185">Reference proteome</keyword>
<dbReference type="Pfam" id="PF01590">
    <property type="entry name" value="GAF"/>
    <property type="match status" value="1"/>
</dbReference>
<dbReference type="SMART" id="SM00091">
    <property type="entry name" value="PAS"/>
    <property type="match status" value="1"/>
</dbReference>
<dbReference type="GO" id="GO:0016301">
    <property type="term" value="F:kinase activity"/>
    <property type="evidence" value="ECO:0007669"/>
    <property type="project" value="UniProtKB-KW"/>
</dbReference>
<dbReference type="SUPFAM" id="SSF47384">
    <property type="entry name" value="Homodimeric domain of signal transducing histidine kinase"/>
    <property type="match status" value="1"/>
</dbReference>
<gene>
    <name evidence="5" type="ORF">ACFQDL_24220</name>
</gene>
<dbReference type="RefSeq" id="WP_379911253.1">
    <property type="nucleotide sequence ID" value="NZ_JBHSWE010000001.1"/>
</dbReference>
<name>A0ABW2A5R5_9GAMM</name>
<dbReference type="SMART" id="SM00388">
    <property type="entry name" value="HisKA"/>
    <property type="match status" value="1"/>
</dbReference>
<dbReference type="Proteomes" id="UP001596422">
    <property type="component" value="Unassembled WGS sequence"/>
</dbReference>
<dbReference type="CDD" id="cd00082">
    <property type="entry name" value="HisKA"/>
    <property type="match status" value="1"/>
</dbReference>
<dbReference type="SMART" id="SM00387">
    <property type="entry name" value="HATPase_c"/>
    <property type="match status" value="1"/>
</dbReference>
<sequence length="631" mass="70722">MSDAVPAFSKAVLHFDDKAKLIYFSPELPLTLGYDTTTFSLMPLTGLIPELTPECIATLWRQTTVEGSARLQGRLVARQGGQMPVDIRFGRIQVDGQIQLCACLHPMVASSEAERLLQLVVRTTARSTGSEFFRILARSVAEVLNVEGALITECLDFPTTRVRTLAYWTESAFTGDIEYDLVNTPCDKVIKEGRVCFYANRMSERYPEDVGVESYLGLPIFDADHRQVIGHMAFFDSQEMPASFYHKAVFDVFCDRASAELQRIQALRDLQHQERKYRLLVENQQELVAQLDRDGRFEFVSPSLCEFFQRDEASLLTVSFHDLIERASQRRVHACWKSLDSTPHWAEFEHRVQTARGARWLSWSLKATMVQGVLQTVVAVGRDVTQRREAEEKAHRTLQELAHLSRVSSMGEMASAFAHEINQPLCAILTYAQASLRLLGNSSNENSEIRHAMERVAANAELAGNIIQQMRNFLRKGEPELTATDILALLQDSISLARVELHDDDIEIQLQSEQPLPRVHINATQIEQVILNFLRNARDAMKAAGRTGRIRIMAQRSAPGELQVSVLDQGPGIDPQLQSRMFEPFVTSKSAGIGIGLSICKSIIEAHGGRVCGFNYPEGGACFQLTLPLTE</sequence>
<dbReference type="PROSITE" id="PS50109">
    <property type="entry name" value="HIS_KIN"/>
    <property type="match status" value="1"/>
</dbReference>
<dbReference type="Gene3D" id="3.30.565.10">
    <property type="entry name" value="Histidine kinase-like ATPase, C-terminal domain"/>
    <property type="match status" value="1"/>
</dbReference>
<dbReference type="Pfam" id="PF08448">
    <property type="entry name" value="PAS_4"/>
    <property type="match status" value="1"/>
</dbReference>
<dbReference type="PANTHER" id="PTHR43065">
    <property type="entry name" value="SENSOR HISTIDINE KINASE"/>
    <property type="match status" value="1"/>
</dbReference>
<dbReference type="EC" id="2.7.13.3" evidence="2"/>
<dbReference type="InterPro" id="IPR029016">
    <property type="entry name" value="GAF-like_dom_sf"/>
</dbReference>
<dbReference type="SUPFAM" id="SSF55781">
    <property type="entry name" value="GAF domain-like"/>
    <property type="match status" value="1"/>
</dbReference>
<dbReference type="SUPFAM" id="SSF55785">
    <property type="entry name" value="PYP-like sensor domain (PAS domain)"/>
    <property type="match status" value="1"/>
</dbReference>
<evidence type="ECO:0000313" key="6">
    <source>
        <dbReference type="Proteomes" id="UP001596422"/>
    </source>
</evidence>
<dbReference type="Gene3D" id="3.30.450.40">
    <property type="match status" value="1"/>
</dbReference>
<evidence type="ECO:0000256" key="3">
    <source>
        <dbReference type="ARBA" id="ARBA00022553"/>
    </source>
</evidence>
<dbReference type="InterPro" id="IPR005467">
    <property type="entry name" value="His_kinase_dom"/>
</dbReference>
<dbReference type="EMBL" id="JBHSWE010000001">
    <property type="protein sequence ID" value="MFC6672838.1"/>
    <property type="molecule type" value="Genomic_DNA"/>
</dbReference>
<organism evidence="5 6">
    <name type="scientific">Marinobacterium aestuariivivens</name>
    <dbReference type="NCBI Taxonomy" id="1698799"/>
    <lineage>
        <taxon>Bacteria</taxon>
        <taxon>Pseudomonadati</taxon>
        <taxon>Pseudomonadota</taxon>
        <taxon>Gammaproteobacteria</taxon>
        <taxon>Oceanospirillales</taxon>
        <taxon>Oceanospirillaceae</taxon>
        <taxon>Marinobacterium</taxon>
    </lineage>
</organism>
<evidence type="ECO:0000256" key="2">
    <source>
        <dbReference type="ARBA" id="ARBA00012438"/>
    </source>
</evidence>